<protein>
    <submittedName>
        <fullName evidence="1">Uncharacterized protein</fullName>
    </submittedName>
</protein>
<organism evidence="1 2">
    <name type="scientific">Pseudomonas cremoricolorata</name>
    <dbReference type="NCBI Taxonomy" id="157783"/>
    <lineage>
        <taxon>Bacteria</taxon>
        <taxon>Pseudomonadati</taxon>
        <taxon>Pseudomonadota</taxon>
        <taxon>Gammaproteobacteria</taxon>
        <taxon>Pseudomonadales</taxon>
        <taxon>Pseudomonadaceae</taxon>
        <taxon>Pseudomonas</taxon>
    </lineage>
</organism>
<dbReference type="Proteomes" id="UP000029493">
    <property type="component" value="Chromosome"/>
</dbReference>
<dbReference type="KEGG" id="psw:LK03_06960"/>
<name>A0A089WI98_9PSED</name>
<proteinExistence type="predicted"/>
<gene>
    <name evidence="1" type="ORF">LK03_06960</name>
</gene>
<evidence type="ECO:0000313" key="2">
    <source>
        <dbReference type="Proteomes" id="UP000029493"/>
    </source>
</evidence>
<accession>A0A089WI98</accession>
<keyword evidence="2" id="KW-1185">Reference proteome</keyword>
<dbReference type="EMBL" id="CP009455">
    <property type="protein sequence ID" value="AIR89025.1"/>
    <property type="molecule type" value="Genomic_DNA"/>
</dbReference>
<dbReference type="AlphaFoldDB" id="A0A089WI98"/>
<evidence type="ECO:0000313" key="1">
    <source>
        <dbReference type="EMBL" id="AIR89025.1"/>
    </source>
</evidence>
<reference evidence="1 2" key="1">
    <citation type="submission" date="2014-09" db="EMBL/GenBank/DDBJ databases">
        <authorList>
            <person name="Chan K.-G."/>
        </authorList>
    </citation>
    <scope>NUCLEOTIDE SEQUENCE [LARGE SCALE GENOMIC DNA]</scope>
    <source>
        <strain evidence="1 2">ND07</strain>
    </source>
</reference>
<sequence>MSDREYLDGPAAVLHTGARYSYILSGEDIYWCVEWEPGLVVVKHSPYGSMAWTALRSPVPNFGGRPASEVEMAQFDEDDENPQYNLVFRSWDAQFDEDHRAWGAFEPASPSEAAAFNAAMSHANSLSTQYERDDQQHRERLARFTAHCGEGIRVEPS</sequence>